<dbReference type="InterPro" id="IPR035513">
    <property type="entry name" value="Invertase/methylesterase_inhib"/>
</dbReference>
<evidence type="ECO:0000313" key="6">
    <source>
        <dbReference type="EMBL" id="CAH2038486.1"/>
    </source>
</evidence>
<dbReference type="Gene3D" id="1.20.140.40">
    <property type="entry name" value="Invertase/pectin methylesterase inhibitor family protein"/>
    <property type="match status" value="1"/>
</dbReference>
<dbReference type="PANTHER" id="PTHR36710:SF1">
    <property type="entry name" value="F14J9.2 PROTEIN"/>
    <property type="match status" value="1"/>
</dbReference>
<evidence type="ECO:0000256" key="1">
    <source>
        <dbReference type="ARBA" id="ARBA00022729"/>
    </source>
</evidence>
<dbReference type="InterPro" id="IPR052421">
    <property type="entry name" value="PCW_Enzyme_Inhibitor"/>
</dbReference>
<dbReference type="CDD" id="cd15797">
    <property type="entry name" value="PMEI"/>
    <property type="match status" value="1"/>
</dbReference>
<reference evidence="6 7" key="1">
    <citation type="submission" date="2022-03" db="EMBL/GenBank/DDBJ databases">
        <authorList>
            <person name="Nunn A."/>
            <person name="Chopra R."/>
            <person name="Nunn A."/>
            <person name="Contreras Garrido A."/>
        </authorList>
    </citation>
    <scope>NUCLEOTIDE SEQUENCE [LARGE SCALE GENOMIC DNA]</scope>
</reference>
<dbReference type="Proteomes" id="UP000836841">
    <property type="component" value="Chromosome 1"/>
</dbReference>
<proteinExistence type="inferred from homology"/>
<gene>
    <name evidence="6" type="ORF">TAV2_LOCUS1049</name>
</gene>
<evidence type="ECO:0000313" key="7">
    <source>
        <dbReference type="Proteomes" id="UP000836841"/>
    </source>
</evidence>
<evidence type="ECO:0000256" key="4">
    <source>
        <dbReference type="SAM" id="SignalP"/>
    </source>
</evidence>
<feature type="chain" id="PRO_5043840929" description="Pectinesterase inhibitor domain-containing protein" evidence="4">
    <location>
        <begin position="25"/>
        <end position="198"/>
    </location>
</feature>
<keyword evidence="2" id="KW-1015">Disulfide bond</keyword>
<feature type="domain" description="Pectinesterase inhibitor" evidence="5">
    <location>
        <begin position="30"/>
        <end position="175"/>
    </location>
</feature>
<evidence type="ECO:0000259" key="5">
    <source>
        <dbReference type="SMART" id="SM00856"/>
    </source>
</evidence>
<dbReference type="GO" id="GO:0046910">
    <property type="term" value="F:pectinesterase inhibitor activity"/>
    <property type="evidence" value="ECO:0007669"/>
    <property type="project" value="InterPro"/>
</dbReference>
<accession>A0AAU9RI06</accession>
<feature type="signal peptide" evidence="4">
    <location>
        <begin position="1"/>
        <end position="24"/>
    </location>
</feature>
<comment type="similarity">
    <text evidence="3">Belongs to the PMEI family.</text>
</comment>
<dbReference type="AlphaFoldDB" id="A0AAU9RI06"/>
<keyword evidence="7" id="KW-1185">Reference proteome</keyword>
<dbReference type="InterPro" id="IPR034086">
    <property type="entry name" value="PMEI_plant"/>
</dbReference>
<dbReference type="SMART" id="SM00856">
    <property type="entry name" value="PMEI"/>
    <property type="match status" value="1"/>
</dbReference>
<name>A0AAU9RI06_THLAR</name>
<dbReference type="EMBL" id="OU466857">
    <property type="protein sequence ID" value="CAH2038486.1"/>
    <property type="molecule type" value="Genomic_DNA"/>
</dbReference>
<dbReference type="InterPro" id="IPR006501">
    <property type="entry name" value="Pectinesterase_inhib_dom"/>
</dbReference>
<keyword evidence="1 4" id="KW-0732">Signal</keyword>
<dbReference type="NCBIfam" id="TIGR01614">
    <property type="entry name" value="PME_inhib"/>
    <property type="match status" value="1"/>
</dbReference>
<dbReference type="Pfam" id="PF04043">
    <property type="entry name" value="PMEI"/>
    <property type="match status" value="1"/>
</dbReference>
<evidence type="ECO:0000256" key="3">
    <source>
        <dbReference type="ARBA" id="ARBA00038471"/>
    </source>
</evidence>
<dbReference type="SUPFAM" id="SSF101148">
    <property type="entry name" value="Plant invertase/pectin methylesterase inhibitor"/>
    <property type="match status" value="1"/>
</dbReference>
<protein>
    <recommendedName>
        <fullName evidence="5">Pectinesterase inhibitor domain-containing protein</fullName>
    </recommendedName>
</protein>
<sequence>MKFTRRIFLVTILALSIFISPIQAVEVGDSTQELINSICIETEDYELCNKIIHKALKTKTTNLKDLTYLILLTAIEYASDTYIFIGNILREHPGPEETAGLNTCLMVYSEETTIFLSIRHEFCAKEYDHMIVDILSTTNILKKCRMDFPIPPKKKDSLIEKNRAMKILITMSAVSGYMVKNGNPSLLGSVVTKLDLFQ</sequence>
<organism evidence="6 7">
    <name type="scientific">Thlaspi arvense</name>
    <name type="common">Field penny-cress</name>
    <dbReference type="NCBI Taxonomy" id="13288"/>
    <lineage>
        <taxon>Eukaryota</taxon>
        <taxon>Viridiplantae</taxon>
        <taxon>Streptophyta</taxon>
        <taxon>Embryophyta</taxon>
        <taxon>Tracheophyta</taxon>
        <taxon>Spermatophyta</taxon>
        <taxon>Magnoliopsida</taxon>
        <taxon>eudicotyledons</taxon>
        <taxon>Gunneridae</taxon>
        <taxon>Pentapetalae</taxon>
        <taxon>rosids</taxon>
        <taxon>malvids</taxon>
        <taxon>Brassicales</taxon>
        <taxon>Brassicaceae</taxon>
        <taxon>Thlaspideae</taxon>
        <taxon>Thlaspi</taxon>
    </lineage>
</organism>
<dbReference type="PANTHER" id="PTHR36710">
    <property type="entry name" value="PECTINESTERASE INHIBITOR-LIKE"/>
    <property type="match status" value="1"/>
</dbReference>
<evidence type="ECO:0000256" key="2">
    <source>
        <dbReference type="ARBA" id="ARBA00023157"/>
    </source>
</evidence>